<dbReference type="Proteomes" id="UP000289200">
    <property type="component" value="Unassembled WGS sequence"/>
</dbReference>
<evidence type="ECO:0000256" key="2">
    <source>
        <dbReference type="ARBA" id="ARBA00022692"/>
    </source>
</evidence>
<keyword evidence="4 5" id="KW-0472">Membrane</keyword>
<reference evidence="7" key="1">
    <citation type="submission" date="2018-10" db="EMBL/GenBank/DDBJ databases">
        <authorList>
            <person name="Peiro R."/>
            <person name="Begona"/>
            <person name="Cbmso G."/>
            <person name="Lopez M."/>
            <person name="Gonzalez S."/>
            <person name="Sacristan E."/>
            <person name="Castillo E."/>
        </authorList>
    </citation>
    <scope>NUCLEOTIDE SEQUENCE [LARGE SCALE GENOMIC DNA]</scope>
</reference>
<proteinExistence type="predicted"/>
<dbReference type="OrthoDB" id="582367at2"/>
<dbReference type="EMBL" id="UWOC01000066">
    <property type="protein sequence ID" value="VCU07754.1"/>
    <property type="molecule type" value="Genomic_DNA"/>
</dbReference>
<evidence type="ECO:0000256" key="3">
    <source>
        <dbReference type="ARBA" id="ARBA00022989"/>
    </source>
</evidence>
<protein>
    <recommendedName>
        <fullName evidence="8">MAPEG family protein</fullName>
    </recommendedName>
</protein>
<dbReference type="RefSeq" id="WP_111383931.1">
    <property type="nucleotide sequence ID" value="NZ_NPEW01000019.1"/>
</dbReference>
<evidence type="ECO:0000256" key="5">
    <source>
        <dbReference type="SAM" id="Phobius"/>
    </source>
</evidence>
<dbReference type="GO" id="GO:0005765">
    <property type="term" value="C:lysosomal membrane"/>
    <property type="evidence" value="ECO:0007669"/>
    <property type="project" value="TreeGrafter"/>
</dbReference>
<accession>A0A327KCP1</accession>
<dbReference type="InterPro" id="IPR001129">
    <property type="entry name" value="Membr-assoc_MAPEG"/>
</dbReference>
<name>A0A327KCP1_9BRAD</name>
<organism evidence="6 7">
    <name type="scientific">Rhodoplanes serenus</name>
    <dbReference type="NCBI Taxonomy" id="200615"/>
    <lineage>
        <taxon>Bacteria</taxon>
        <taxon>Pseudomonadati</taxon>
        <taxon>Pseudomonadota</taxon>
        <taxon>Alphaproteobacteria</taxon>
        <taxon>Hyphomicrobiales</taxon>
        <taxon>Nitrobacteraceae</taxon>
        <taxon>Rhodoplanes</taxon>
    </lineage>
</organism>
<feature type="transmembrane region" description="Helical" evidence="5">
    <location>
        <begin position="128"/>
        <end position="147"/>
    </location>
</feature>
<feature type="transmembrane region" description="Helical" evidence="5">
    <location>
        <begin position="99"/>
        <end position="122"/>
    </location>
</feature>
<dbReference type="PANTHER" id="PTHR31004:SF1">
    <property type="entry name" value="TRANSMEMBRANE PROTEIN 79"/>
    <property type="match status" value="1"/>
</dbReference>
<feature type="transmembrane region" description="Helical" evidence="5">
    <location>
        <begin position="159"/>
        <end position="178"/>
    </location>
</feature>
<dbReference type="GO" id="GO:0045055">
    <property type="term" value="P:regulated exocytosis"/>
    <property type="evidence" value="ECO:0007669"/>
    <property type="project" value="TreeGrafter"/>
</dbReference>
<dbReference type="PANTHER" id="PTHR31004">
    <property type="entry name" value="TRANSMEMBRANE PROTEIN 79"/>
    <property type="match status" value="1"/>
</dbReference>
<evidence type="ECO:0008006" key="8">
    <source>
        <dbReference type="Google" id="ProtNLM"/>
    </source>
</evidence>
<dbReference type="Gene3D" id="1.20.120.550">
    <property type="entry name" value="Membrane associated eicosanoid/glutathione metabolism-like domain"/>
    <property type="match status" value="1"/>
</dbReference>
<evidence type="ECO:0000256" key="4">
    <source>
        <dbReference type="ARBA" id="ARBA00023136"/>
    </source>
</evidence>
<evidence type="ECO:0000256" key="1">
    <source>
        <dbReference type="ARBA" id="ARBA00004370"/>
    </source>
</evidence>
<comment type="subcellular location">
    <subcellularLocation>
        <location evidence="1">Membrane</location>
    </subcellularLocation>
</comment>
<keyword evidence="2 5" id="KW-0812">Transmembrane</keyword>
<dbReference type="InterPro" id="IPR023352">
    <property type="entry name" value="MAPEG-like_dom_sf"/>
</dbReference>
<evidence type="ECO:0000313" key="7">
    <source>
        <dbReference type="Proteomes" id="UP000289200"/>
    </source>
</evidence>
<comment type="caution">
    <text evidence="6">The sequence shown here is derived from an EMBL/GenBank/DDBJ whole genome shotgun (WGS) entry which is preliminary data.</text>
</comment>
<dbReference type="Pfam" id="PF01124">
    <property type="entry name" value="MAPEG"/>
    <property type="match status" value="1"/>
</dbReference>
<gene>
    <name evidence="6" type="ORF">RHODGE_RHODGE_00926</name>
</gene>
<keyword evidence="3 5" id="KW-1133">Transmembrane helix</keyword>
<feature type="transmembrane region" description="Helical" evidence="5">
    <location>
        <begin position="59"/>
        <end position="78"/>
    </location>
</feature>
<keyword evidence="7" id="KW-1185">Reference proteome</keyword>
<feature type="transmembrane region" description="Helical" evidence="5">
    <location>
        <begin position="21"/>
        <end position="39"/>
    </location>
</feature>
<dbReference type="SUPFAM" id="SSF161084">
    <property type="entry name" value="MAPEG domain-like"/>
    <property type="match status" value="1"/>
</dbReference>
<evidence type="ECO:0000313" key="6">
    <source>
        <dbReference type="EMBL" id="VCU07754.1"/>
    </source>
</evidence>
<sequence>MNKPPIPKDLAAEMVRVRRQAALSFLFCAPVLAMAVWWLPQQFEFPAEVGERLAFAARANLLIMLWVLIGVGTIARLRRKSAHDTAGSAYGPPSERLRVPLAFLQNTLEHAVLAAFAALALATVEGEAPLAFIVGMVVLFAIGRITFWRGYPRGSPGRAFGVVTTALPIMGSFAWVIYDLIASLLRGVG</sequence>
<dbReference type="AlphaFoldDB" id="A0A327KCP1"/>